<dbReference type="InterPro" id="IPR013120">
    <property type="entry name" value="FAR_NAD-bd"/>
</dbReference>
<dbReference type="PANTHER" id="PTHR44845">
    <property type="entry name" value="CARRIER DOMAIN-CONTAINING PROTEIN"/>
    <property type="match status" value="1"/>
</dbReference>
<dbReference type="Proteomes" id="UP000218811">
    <property type="component" value="Unassembled WGS sequence"/>
</dbReference>
<evidence type="ECO:0000313" key="5">
    <source>
        <dbReference type="Proteomes" id="UP000218811"/>
    </source>
</evidence>
<reference evidence="4 5" key="1">
    <citation type="journal article" date="2012" name="Science">
        <title>The Paleozoic origin of enzymatic lignin decomposition reconstructed from 31 fungal genomes.</title>
        <authorList>
            <person name="Floudas D."/>
            <person name="Binder M."/>
            <person name="Riley R."/>
            <person name="Barry K."/>
            <person name="Blanchette R.A."/>
            <person name="Henrissat B."/>
            <person name="Martinez A.T."/>
            <person name="Otillar R."/>
            <person name="Spatafora J.W."/>
            <person name="Yadav J.S."/>
            <person name="Aerts A."/>
            <person name="Benoit I."/>
            <person name="Boyd A."/>
            <person name="Carlson A."/>
            <person name="Copeland A."/>
            <person name="Coutinho P.M."/>
            <person name="de Vries R.P."/>
            <person name="Ferreira P."/>
            <person name="Findley K."/>
            <person name="Foster B."/>
            <person name="Gaskell J."/>
            <person name="Glotzer D."/>
            <person name="Gorecki P."/>
            <person name="Heitman J."/>
            <person name="Hesse C."/>
            <person name="Hori C."/>
            <person name="Igarashi K."/>
            <person name="Jurgens J.A."/>
            <person name="Kallen N."/>
            <person name="Kersten P."/>
            <person name="Kohler A."/>
            <person name="Kuees U."/>
            <person name="Kumar T.K.A."/>
            <person name="Kuo A."/>
            <person name="LaButti K."/>
            <person name="Larrondo L.F."/>
            <person name="Lindquist E."/>
            <person name="Ling A."/>
            <person name="Lombard V."/>
            <person name="Lucas S."/>
            <person name="Lundell T."/>
            <person name="Martin R."/>
            <person name="McLaughlin D.J."/>
            <person name="Morgenstern I."/>
            <person name="Morin E."/>
            <person name="Murat C."/>
            <person name="Nagy L.G."/>
            <person name="Nolan M."/>
            <person name="Ohm R.A."/>
            <person name="Patyshakuliyeva A."/>
            <person name="Rokas A."/>
            <person name="Ruiz-Duenas F.J."/>
            <person name="Sabat G."/>
            <person name="Salamov A."/>
            <person name="Samejima M."/>
            <person name="Schmutz J."/>
            <person name="Slot J.C."/>
            <person name="St John F."/>
            <person name="Stenlid J."/>
            <person name="Sun H."/>
            <person name="Sun S."/>
            <person name="Syed K."/>
            <person name="Tsang A."/>
            <person name="Wiebenga A."/>
            <person name="Young D."/>
            <person name="Pisabarro A."/>
            <person name="Eastwood D.C."/>
            <person name="Martin F."/>
            <person name="Cullen D."/>
            <person name="Grigoriev I.V."/>
            <person name="Hibbett D.S."/>
        </authorList>
    </citation>
    <scope>NUCLEOTIDE SEQUENCE [LARGE SCALE GENOMIC DNA]</scope>
    <source>
        <strain evidence="4 5">MD-104</strain>
    </source>
</reference>
<dbReference type="EMBL" id="KB468168">
    <property type="protein sequence ID" value="PCH44811.1"/>
    <property type="molecule type" value="Genomic_DNA"/>
</dbReference>
<dbReference type="SUPFAM" id="SSF51735">
    <property type="entry name" value="NAD(P)-binding Rossmann-fold domains"/>
    <property type="match status" value="1"/>
</dbReference>
<evidence type="ECO:0000256" key="2">
    <source>
        <dbReference type="ARBA" id="ARBA00022553"/>
    </source>
</evidence>
<evidence type="ECO:0000313" key="4">
    <source>
        <dbReference type="EMBL" id="PCH44811.1"/>
    </source>
</evidence>
<organism evidence="4 5">
    <name type="scientific">Wolfiporia cocos (strain MD-104)</name>
    <name type="common">Brown rot fungus</name>
    <dbReference type="NCBI Taxonomy" id="742152"/>
    <lineage>
        <taxon>Eukaryota</taxon>
        <taxon>Fungi</taxon>
        <taxon>Dikarya</taxon>
        <taxon>Basidiomycota</taxon>
        <taxon>Agaricomycotina</taxon>
        <taxon>Agaricomycetes</taxon>
        <taxon>Polyporales</taxon>
        <taxon>Phaeolaceae</taxon>
        <taxon>Wolfiporia</taxon>
    </lineage>
</organism>
<keyword evidence="5" id="KW-1185">Reference proteome</keyword>
<dbReference type="AlphaFoldDB" id="A0A2H3JS90"/>
<keyword evidence="2" id="KW-0597">Phosphoprotein</keyword>
<dbReference type="Gene3D" id="3.40.50.720">
    <property type="entry name" value="NAD(P)-binding Rossmann-like Domain"/>
    <property type="match status" value="1"/>
</dbReference>
<dbReference type="STRING" id="742152.A0A2H3JS90"/>
<name>A0A2H3JS90_WOLCO</name>
<keyword evidence="1" id="KW-0596">Phosphopantetheine</keyword>
<dbReference type="OMA" id="VIGCHIV"/>
<dbReference type="InterPro" id="IPR036291">
    <property type="entry name" value="NAD(P)-bd_dom_sf"/>
</dbReference>
<protein>
    <submittedName>
        <fullName evidence="4">NAD(P)-binding protein</fullName>
    </submittedName>
</protein>
<dbReference type="PANTHER" id="PTHR44845:SF1">
    <property type="entry name" value="L-2-AMINOADIPATE REDUCTASE"/>
    <property type="match status" value="1"/>
</dbReference>
<evidence type="ECO:0000259" key="3">
    <source>
        <dbReference type="Pfam" id="PF07993"/>
    </source>
</evidence>
<gene>
    <name evidence="4" type="ORF">WOLCODRAFT_124161</name>
</gene>
<sequence length="437" mass="48414">MYEMAAKYSNGFPHHRTDKLVAPIDSTNRDVVLVTGTTGSLGCHLLEAIVFSPNITRVYAFNRRARDGTVLHARQAVALEERGIDSRILDLPKTVLLEGDLTKVNWGLSDDIFHEVQHSVTHIIHNAWPVNFVAKLSAFEPAVKSLRSLIDFALASPLPVAPRLLFISSQCVLQRTSLLLYYFVSRAPKDFAIPEGPVNPSLSLTNGYSEAKWVCEQIVYTAAGQTILDPIVVRVGQLSGGRAGAWAVDEWIPAMVQSAPHVGGLPDDSRIVDLLPLDIAAAAMLDFMHALRMIDTVHVVHPRGVSWHSIAATVASELGVPLIPVEEWLRRLQALAATSPAQSQKSQVSPSAKERHTRLRLRALRLIPFYQDFFETLDTGRMALGFPNVEVTQTLRASPTLAEPTLRDVGAEDARRWLAYWRRVGMLERPRALQSRL</sequence>
<dbReference type="Pfam" id="PF07993">
    <property type="entry name" value="NAD_binding_4"/>
    <property type="match status" value="1"/>
</dbReference>
<accession>A0A2H3JS90</accession>
<feature type="domain" description="Thioester reductase (TE)" evidence="3">
    <location>
        <begin position="34"/>
        <end position="284"/>
    </location>
</feature>
<proteinExistence type="predicted"/>
<dbReference type="OrthoDB" id="2499931at2759"/>
<evidence type="ECO:0000256" key="1">
    <source>
        <dbReference type="ARBA" id="ARBA00022450"/>
    </source>
</evidence>